<reference evidence="4" key="2">
    <citation type="submission" date="2013-12" db="EMBL/GenBank/DDBJ databases">
        <authorList>
            <person name="Yu Y."/>
            <person name="Lee S."/>
            <person name="de Baynast K."/>
            <person name="Wissotski M."/>
            <person name="Liu L."/>
            <person name="Talag J."/>
            <person name="Goicoechea J."/>
            <person name="Angelova A."/>
            <person name="Jetty R."/>
            <person name="Kudrna D."/>
            <person name="Golser W."/>
            <person name="Rivera L."/>
            <person name="Zhang J."/>
            <person name="Wing R."/>
        </authorList>
    </citation>
    <scope>NUCLEOTIDE SEQUENCE</scope>
</reference>
<dbReference type="EnsemblPlants" id="LPERR04G00410.1">
    <property type="protein sequence ID" value="LPERR04G00410.1"/>
    <property type="gene ID" value="LPERR04G00410"/>
</dbReference>
<sequence>MVEQNRSCEIPASRPPNHKAVGVLAAAPRHTTPAVDQLEEAKQELEKERSEKKKMAGCILSLQEELTNAMRELTKLKARDDDIDLQVEDLKFVEIEKQNPPPANIIDEFQKRRYVTFADNPPPEDVVMELHHHHHHRAHNHNAPAPPLREVRFMRQMSAGHGMAATAEEERRKIRKKKPLIALVGGLFMRKKKKTGSSSCCHDDSMVNPRTSF</sequence>
<accession>A0A0D9W1V1</accession>
<dbReference type="Proteomes" id="UP000032180">
    <property type="component" value="Chromosome 4"/>
</dbReference>
<evidence type="ECO:0000256" key="1">
    <source>
        <dbReference type="SAM" id="Coils"/>
    </source>
</evidence>
<keyword evidence="1" id="KW-0175">Coiled coil</keyword>
<keyword evidence="4" id="KW-1185">Reference proteome</keyword>
<protein>
    <submittedName>
        <fullName evidence="3">Uncharacterized protein</fullName>
    </submittedName>
</protein>
<feature type="coiled-coil region" evidence="1">
    <location>
        <begin position="35"/>
        <end position="79"/>
    </location>
</feature>
<dbReference type="HOGENOM" id="CLU_059656_0_0_1"/>
<reference evidence="3 4" key="1">
    <citation type="submission" date="2012-08" db="EMBL/GenBank/DDBJ databases">
        <title>Oryza genome evolution.</title>
        <authorList>
            <person name="Wing R.A."/>
        </authorList>
    </citation>
    <scope>NUCLEOTIDE SEQUENCE</scope>
</reference>
<dbReference type="AlphaFoldDB" id="A0A0D9W1V1"/>
<dbReference type="Gramene" id="LPERR04G00410.1">
    <property type="protein sequence ID" value="LPERR04G00410.1"/>
    <property type="gene ID" value="LPERR04G00410"/>
</dbReference>
<dbReference type="eggNOG" id="ENOG502RXY7">
    <property type="taxonomic scope" value="Eukaryota"/>
</dbReference>
<organism evidence="3 4">
    <name type="scientific">Leersia perrieri</name>
    <dbReference type="NCBI Taxonomy" id="77586"/>
    <lineage>
        <taxon>Eukaryota</taxon>
        <taxon>Viridiplantae</taxon>
        <taxon>Streptophyta</taxon>
        <taxon>Embryophyta</taxon>
        <taxon>Tracheophyta</taxon>
        <taxon>Spermatophyta</taxon>
        <taxon>Magnoliopsida</taxon>
        <taxon>Liliopsida</taxon>
        <taxon>Poales</taxon>
        <taxon>Poaceae</taxon>
        <taxon>BOP clade</taxon>
        <taxon>Oryzoideae</taxon>
        <taxon>Oryzeae</taxon>
        <taxon>Oryzinae</taxon>
        <taxon>Leersia</taxon>
    </lineage>
</organism>
<evidence type="ECO:0000256" key="2">
    <source>
        <dbReference type="SAM" id="MobiDB-lite"/>
    </source>
</evidence>
<feature type="region of interest" description="Disordered" evidence="2">
    <location>
        <begin position="194"/>
        <end position="213"/>
    </location>
</feature>
<dbReference type="STRING" id="77586.A0A0D9W1V1"/>
<evidence type="ECO:0000313" key="3">
    <source>
        <dbReference type="EnsemblPlants" id="LPERR04G00410.1"/>
    </source>
</evidence>
<evidence type="ECO:0000313" key="4">
    <source>
        <dbReference type="Proteomes" id="UP000032180"/>
    </source>
</evidence>
<name>A0A0D9W1V1_9ORYZ</name>
<proteinExistence type="predicted"/>
<reference evidence="3" key="3">
    <citation type="submission" date="2015-04" db="UniProtKB">
        <authorList>
            <consortium name="EnsemblPlants"/>
        </authorList>
    </citation>
    <scope>IDENTIFICATION</scope>
</reference>